<evidence type="ECO:0000313" key="2">
    <source>
        <dbReference type="EMBL" id="GHA04263.1"/>
    </source>
</evidence>
<reference evidence="2" key="2">
    <citation type="submission" date="2020-09" db="EMBL/GenBank/DDBJ databases">
        <authorList>
            <person name="Sun Q."/>
            <person name="Ohkuma M."/>
        </authorList>
    </citation>
    <scope>NUCLEOTIDE SEQUENCE</scope>
    <source>
        <strain evidence="2">JCM 5016</strain>
    </source>
</reference>
<dbReference type="AlphaFoldDB" id="A0A918RM03"/>
<sequence>MTLALRALAHLSTWPDLTETAPSCGTGRALASAHGEIAHFHTDRDVDLHLTRSAIRRLHRDLKASAAVRVVPGSPWVTIRLEAVSDVDLLVTLVSVALNSRQTDADTPDGTAPAGCNDGRGVGFVRADLGGADLGSR</sequence>
<dbReference type="EMBL" id="BMWH01000023">
    <property type="protein sequence ID" value="GHA04263.1"/>
    <property type="molecule type" value="Genomic_DNA"/>
</dbReference>
<feature type="domain" description="Luciferase" evidence="1">
    <location>
        <begin position="35"/>
        <end position="97"/>
    </location>
</feature>
<organism evidence="2 3">
    <name type="scientific">Streptomyces echinoruber</name>
    <dbReference type="NCBI Taxonomy" id="68898"/>
    <lineage>
        <taxon>Bacteria</taxon>
        <taxon>Bacillati</taxon>
        <taxon>Actinomycetota</taxon>
        <taxon>Actinomycetes</taxon>
        <taxon>Kitasatosporales</taxon>
        <taxon>Streptomycetaceae</taxon>
        <taxon>Streptomyces</taxon>
    </lineage>
</organism>
<dbReference type="InterPro" id="IPR040841">
    <property type="entry name" value="Luciferase_dom"/>
</dbReference>
<gene>
    <name evidence="2" type="ORF">GCM10010389_49740</name>
</gene>
<evidence type="ECO:0000313" key="3">
    <source>
        <dbReference type="Proteomes" id="UP000623010"/>
    </source>
</evidence>
<dbReference type="Pfam" id="PF17648">
    <property type="entry name" value="Luciferase"/>
    <property type="match status" value="1"/>
</dbReference>
<reference evidence="2" key="1">
    <citation type="journal article" date="2014" name="Int. J. Syst. Evol. Microbiol.">
        <title>Complete genome sequence of Corynebacterium casei LMG S-19264T (=DSM 44701T), isolated from a smear-ripened cheese.</title>
        <authorList>
            <consortium name="US DOE Joint Genome Institute (JGI-PGF)"/>
            <person name="Walter F."/>
            <person name="Albersmeier A."/>
            <person name="Kalinowski J."/>
            <person name="Ruckert C."/>
        </authorList>
    </citation>
    <scope>NUCLEOTIDE SEQUENCE</scope>
    <source>
        <strain evidence="2">JCM 5016</strain>
    </source>
</reference>
<evidence type="ECO:0000259" key="1">
    <source>
        <dbReference type="Pfam" id="PF17648"/>
    </source>
</evidence>
<proteinExistence type="predicted"/>
<accession>A0A918RM03</accession>
<name>A0A918RM03_9ACTN</name>
<protein>
    <recommendedName>
        <fullName evidence="1">Luciferase domain-containing protein</fullName>
    </recommendedName>
</protein>
<dbReference type="Proteomes" id="UP000623010">
    <property type="component" value="Unassembled WGS sequence"/>
</dbReference>
<comment type="caution">
    <text evidence="2">The sequence shown here is derived from an EMBL/GenBank/DDBJ whole genome shotgun (WGS) entry which is preliminary data.</text>
</comment>
<keyword evidence="3" id="KW-1185">Reference proteome</keyword>
<dbReference type="RefSeq" id="WP_190059691.1">
    <property type="nucleotide sequence ID" value="NZ_BMWH01000023.1"/>
</dbReference>